<evidence type="ECO:0000313" key="3">
    <source>
        <dbReference type="EMBL" id="MFC2998802.1"/>
    </source>
</evidence>
<reference evidence="4" key="1">
    <citation type="journal article" date="2019" name="Int. J. Syst. Evol. Microbiol.">
        <title>The Global Catalogue of Microorganisms (GCM) 10K type strain sequencing project: providing services to taxonomists for standard genome sequencing and annotation.</title>
        <authorList>
            <consortium name="The Broad Institute Genomics Platform"/>
            <consortium name="The Broad Institute Genome Sequencing Center for Infectious Disease"/>
            <person name="Wu L."/>
            <person name="Ma J."/>
        </authorList>
    </citation>
    <scope>NUCLEOTIDE SEQUENCE [LARGE SCALE GENOMIC DNA]</scope>
    <source>
        <strain evidence="4">CGMCC 1.16855</strain>
    </source>
</reference>
<keyword evidence="4" id="KW-1185">Reference proteome</keyword>
<evidence type="ECO:0000256" key="1">
    <source>
        <dbReference type="SAM" id="MobiDB-lite"/>
    </source>
</evidence>
<feature type="domain" description="Carbohydrate binding module xylan-binding" evidence="2">
    <location>
        <begin position="938"/>
        <end position="1022"/>
    </location>
</feature>
<sequence length="1034" mass="109503">MPDTAHDLVFQNAGAGRLGDGIATFGQVFQRGEVPAGATVTARDGATSLAVQMDVKTRYEDGSVKMAVLSVARPALAAGESLSLVLGTAAAGPAPAALDMAQGLAGHSFTVDVAIDGGARQTVDVLAALRTALQDGSASFWQQGPLSTQARVGIDLPGSHRMVFDVTVFKGGGFAVEAQFNNDQAMQASGGRATANITVRMDGKIALQETVTQSQYQNWHESFASNAKDGGQGIGSPQSGWLNIQHDIAHLQETGAVANYDLGIAVDPKLLAGYAQAMQAPGWDDPLGTRGVATYMPGTGGRADIGFTTMPNTVWLMTQDARAAAYALGQAETASVIPWHFWDSANDRWLDTNAYPNLWLDGRGGVGRPGDASSGGLTQQIDSLSGWSTDAAHQPDLSYVPYLMTGARWMLDNLQAQAAWNILGQWPAVRGGAEDNVVDSNQVRGAAWSLRQIDKAAVASPDGSVEKAFFQEASDANYAWLVSMIPEWTAKQGEAHGWVPGAYGTAGALPPWQQDYFASTVIAAARNGNADAKTFLEWQSNFLVGRFTAEDEGFEMRDGAAYLIAIGDAGTGRIYNTWEEIGAQTEARGWSNGDNSWKHSEGDYAQLALATLAGIYEITGSAAAKAAYEALIAEKAPFATDADFARNPTYAIEAPGADHGPATPPAPPPPVVQQPEAPPPVVPPPVVQPAEPEMVPIAIVLGADNWRGNPIAVVKVDGVEMFRGAVSALNSAGGQRYELGEVEAGRQHVVKVAFLNDAWGGSADADRNLYVKSILVDGVSTGRFERLERTREATFTLTAEELVSAEDMQDLLSIRLSGDAWKGQARYTIAVDDVQHGGIRTVGAERSKGESEVITLSGDFADSPHKVAITFLNDAFGGTEGKDRNLHIEGISLNGVDLDQSASLHRNGSITFDVSPPAPGVIETIGSGPDVVRLALSQDVWGEDAQFLLFLDGVQLGGPRSVNASHVEGEQEIYALRGDFDAGDHVLGVRFINDAWGGTSTTDRNLHIEYLSMNGETLHQGATLLMNGDVFLQF</sequence>
<proteinExistence type="predicted"/>
<feature type="domain" description="Carbohydrate binding module xylan-binding" evidence="2">
    <location>
        <begin position="812"/>
        <end position="901"/>
    </location>
</feature>
<name>A0ABV7BMG6_9PROT</name>
<dbReference type="InterPro" id="IPR031768">
    <property type="entry name" value="CBM60_xylan-bd"/>
</dbReference>
<feature type="compositionally biased region" description="Pro residues" evidence="1">
    <location>
        <begin position="662"/>
        <end position="683"/>
    </location>
</feature>
<dbReference type="EMBL" id="JBHRSB010000001">
    <property type="protein sequence ID" value="MFC2998802.1"/>
    <property type="molecule type" value="Genomic_DNA"/>
</dbReference>
<accession>A0ABV7BMG6</accession>
<dbReference type="Pfam" id="PF16841">
    <property type="entry name" value="CBM60"/>
    <property type="match status" value="3"/>
</dbReference>
<feature type="domain" description="Carbohydrate binding module xylan-binding" evidence="2">
    <location>
        <begin position="701"/>
        <end position="781"/>
    </location>
</feature>
<dbReference type="RefSeq" id="WP_216834400.1">
    <property type="nucleotide sequence ID" value="NZ_JAFNJS010000001.1"/>
</dbReference>
<gene>
    <name evidence="3" type="ORF">ACFOD3_02795</name>
</gene>
<protein>
    <submittedName>
        <fullName evidence="3">Carbohydrate-binding domain-containing protein</fullName>
    </submittedName>
</protein>
<organism evidence="3 4">
    <name type="scientific">Falsiroseomonas tokyonensis</name>
    <dbReference type="NCBI Taxonomy" id="430521"/>
    <lineage>
        <taxon>Bacteria</taxon>
        <taxon>Pseudomonadati</taxon>
        <taxon>Pseudomonadota</taxon>
        <taxon>Alphaproteobacteria</taxon>
        <taxon>Acetobacterales</taxon>
        <taxon>Roseomonadaceae</taxon>
        <taxon>Falsiroseomonas</taxon>
    </lineage>
</organism>
<evidence type="ECO:0000313" key="4">
    <source>
        <dbReference type="Proteomes" id="UP001595420"/>
    </source>
</evidence>
<comment type="caution">
    <text evidence="3">The sequence shown here is derived from an EMBL/GenBank/DDBJ whole genome shotgun (WGS) entry which is preliminary data.</text>
</comment>
<dbReference type="Proteomes" id="UP001595420">
    <property type="component" value="Unassembled WGS sequence"/>
</dbReference>
<feature type="region of interest" description="Disordered" evidence="1">
    <location>
        <begin position="651"/>
        <end position="683"/>
    </location>
</feature>
<evidence type="ECO:0000259" key="2">
    <source>
        <dbReference type="Pfam" id="PF16841"/>
    </source>
</evidence>